<sequence>MTDSYLNVRNLNVSYGSTTALKDVSLQLEKGGRLALIGMSGSGKSTLAMAVAGLLPKQARIDGTIDFAGHRPKLGSEIGVLFQDASGSLDPVMKVGDQIAEVVATHLGMSWIAARVRAAELLDRVKIPKALSRLNSYPHEFSGGQKQRIALAAALAGNPSILIADEPTSALDTVIQRHIVDLLDELVKDGGLTLLFVTHDIALASERADEIAVLYQGELVETGAASQLLREPKHPYTKALIDTYISLDRPRSTRLPELNIADLP</sequence>
<keyword evidence="3" id="KW-0813">Transport</keyword>
<evidence type="ECO:0000313" key="11">
    <source>
        <dbReference type="EMBL" id="MDQ0998468.1"/>
    </source>
</evidence>
<evidence type="ECO:0000256" key="6">
    <source>
        <dbReference type="ARBA" id="ARBA00022741"/>
    </source>
</evidence>
<dbReference type="PROSITE" id="PS50893">
    <property type="entry name" value="ABC_TRANSPORTER_2"/>
    <property type="match status" value="1"/>
</dbReference>
<proteinExistence type="inferred from homology"/>
<keyword evidence="8" id="KW-1278">Translocase</keyword>
<dbReference type="GO" id="GO:0005524">
    <property type="term" value="F:ATP binding"/>
    <property type="evidence" value="ECO:0007669"/>
    <property type="project" value="UniProtKB-KW"/>
</dbReference>
<comment type="similarity">
    <text evidence="2">Belongs to the ABC transporter superfamily.</text>
</comment>
<evidence type="ECO:0000256" key="5">
    <source>
        <dbReference type="ARBA" id="ARBA00022519"/>
    </source>
</evidence>
<dbReference type="PANTHER" id="PTHR43297:SF14">
    <property type="entry name" value="ATPASE AAA-TYPE CORE DOMAIN-CONTAINING PROTEIN"/>
    <property type="match status" value="1"/>
</dbReference>
<dbReference type="SUPFAM" id="SSF52540">
    <property type="entry name" value="P-loop containing nucleoside triphosphate hydrolases"/>
    <property type="match status" value="1"/>
</dbReference>
<organism evidence="11 12">
    <name type="scientific">Phyllobacterium ifriqiyense</name>
    <dbReference type="NCBI Taxonomy" id="314238"/>
    <lineage>
        <taxon>Bacteria</taxon>
        <taxon>Pseudomonadati</taxon>
        <taxon>Pseudomonadota</taxon>
        <taxon>Alphaproteobacteria</taxon>
        <taxon>Hyphomicrobiales</taxon>
        <taxon>Phyllobacteriaceae</taxon>
        <taxon>Phyllobacterium</taxon>
    </lineage>
</organism>
<dbReference type="RefSeq" id="WP_307283489.1">
    <property type="nucleotide sequence ID" value="NZ_JAUSZT010000003.1"/>
</dbReference>
<dbReference type="InterPro" id="IPR013563">
    <property type="entry name" value="Oligopep_ABC_C"/>
</dbReference>
<reference evidence="11 12" key="1">
    <citation type="submission" date="2023-07" db="EMBL/GenBank/DDBJ databases">
        <title>Comparative genomics of wheat-associated soil bacteria to identify genetic determinants of phenazine resistance.</title>
        <authorList>
            <person name="Mouncey N."/>
        </authorList>
    </citation>
    <scope>NUCLEOTIDE SEQUENCE [LARGE SCALE GENOMIC DNA]</scope>
    <source>
        <strain evidence="11 12">W4I11</strain>
    </source>
</reference>
<evidence type="ECO:0000259" key="10">
    <source>
        <dbReference type="PROSITE" id="PS50893"/>
    </source>
</evidence>
<dbReference type="Pfam" id="PF00005">
    <property type="entry name" value="ABC_tran"/>
    <property type="match status" value="1"/>
</dbReference>
<comment type="caution">
    <text evidence="11">The sequence shown here is derived from an EMBL/GenBank/DDBJ whole genome shotgun (WGS) entry which is preliminary data.</text>
</comment>
<keyword evidence="7 11" id="KW-0067">ATP-binding</keyword>
<dbReference type="InterPro" id="IPR017871">
    <property type="entry name" value="ABC_transporter-like_CS"/>
</dbReference>
<keyword evidence="6" id="KW-0547">Nucleotide-binding</keyword>
<dbReference type="PANTHER" id="PTHR43297">
    <property type="entry name" value="OLIGOPEPTIDE TRANSPORT ATP-BINDING PROTEIN APPD"/>
    <property type="match status" value="1"/>
</dbReference>
<keyword evidence="5" id="KW-0997">Cell inner membrane</keyword>
<evidence type="ECO:0000313" key="12">
    <source>
        <dbReference type="Proteomes" id="UP001237780"/>
    </source>
</evidence>
<evidence type="ECO:0000256" key="3">
    <source>
        <dbReference type="ARBA" id="ARBA00022448"/>
    </source>
</evidence>
<dbReference type="Proteomes" id="UP001237780">
    <property type="component" value="Unassembled WGS sequence"/>
</dbReference>
<dbReference type="Gene3D" id="3.40.50.300">
    <property type="entry name" value="P-loop containing nucleotide triphosphate hydrolases"/>
    <property type="match status" value="1"/>
</dbReference>
<dbReference type="Pfam" id="PF08352">
    <property type="entry name" value="oligo_HPY"/>
    <property type="match status" value="1"/>
</dbReference>
<evidence type="ECO:0000256" key="2">
    <source>
        <dbReference type="ARBA" id="ARBA00005417"/>
    </source>
</evidence>
<keyword evidence="4" id="KW-1003">Cell membrane</keyword>
<keyword evidence="12" id="KW-1185">Reference proteome</keyword>
<evidence type="ECO:0000256" key="4">
    <source>
        <dbReference type="ARBA" id="ARBA00022475"/>
    </source>
</evidence>
<dbReference type="InterPro" id="IPR050388">
    <property type="entry name" value="ABC_Ni/Peptide_Import"/>
</dbReference>
<dbReference type="CDD" id="cd03257">
    <property type="entry name" value="ABC_NikE_OppD_transporters"/>
    <property type="match status" value="1"/>
</dbReference>
<dbReference type="InterPro" id="IPR027417">
    <property type="entry name" value="P-loop_NTPase"/>
</dbReference>
<keyword evidence="9" id="KW-0472">Membrane</keyword>
<gene>
    <name evidence="11" type="ORF">QFZ34_003650</name>
</gene>
<evidence type="ECO:0000256" key="1">
    <source>
        <dbReference type="ARBA" id="ARBA00004417"/>
    </source>
</evidence>
<evidence type="ECO:0000256" key="8">
    <source>
        <dbReference type="ARBA" id="ARBA00022967"/>
    </source>
</evidence>
<evidence type="ECO:0000256" key="7">
    <source>
        <dbReference type="ARBA" id="ARBA00022840"/>
    </source>
</evidence>
<feature type="domain" description="ABC transporter" evidence="10">
    <location>
        <begin position="6"/>
        <end position="241"/>
    </location>
</feature>
<protein>
    <submittedName>
        <fullName evidence="11">Peptide/nickel transport system ATP-binding protein</fullName>
    </submittedName>
</protein>
<dbReference type="InterPro" id="IPR003593">
    <property type="entry name" value="AAA+_ATPase"/>
</dbReference>
<dbReference type="PROSITE" id="PS00211">
    <property type="entry name" value="ABC_TRANSPORTER_1"/>
    <property type="match status" value="1"/>
</dbReference>
<accession>A0ABU0SFH4</accession>
<comment type="subcellular location">
    <subcellularLocation>
        <location evidence="1">Cell inner membrane</location>
        <topology evidence="1">Peripheral membrane protein</topology>
    </subcellularLocation>
</comment>
<dbReference type="SMART" id="SM00382">
    <property type="entry name" value="AAA"/>
    <property type="match status" value="1"/>
</dbReference>
<evidence type="ECO:0000256" key="9">
    <source>
        <dbReference type="ARBA" id="ARBA00023136"/>
    </source>
</evidence>
<dbReference type="EMBL" id="JAUSZT010000003">
    <property type="protein sequence ID" value="MDQ0998468.1"/>
    <property type="molecule type" value="Genomic_DNA"/>
</dbReference>
<dbReference type="InterPro" id="IPR003439">
    <property type="entry name" value="ABC_transporter-like_ATP-bd"/>
</dbReference>
<name>A0ABU0SFH4_9HYPH</name>